<evidence type="ECO:0000313" key="5">
    <source>
        <dbReference type="EMBL" id="MCF2562613.1"/>
    </source>
</evidence>
<reference evidence="5 6" key="1">
    <citation type="submission" date="2020-12" db="EMBL/GenBank/DDBJ databases">
        <title>Whole genome sequences of gut porcine anaerobes.</title>
        <authorList>
            <person name="Kubasova T."/>
            <person name="Jahodarova E."/>
            <person name="Rychlik I."/>
        </authorList>
    </citation>
    <scope>NUCLEOTIDE SEQUENCE [LARGE SCALE GENOMIC DNA]</scope>
    <source>
        <strain evidence="5 6">An925</strain>
    </source>
</reference>
<comment type="caution">
    <text evidence="5">The sequence shown here is derived from an EMBL/GenBank/DDBJ whole genome shotgun (WGS) entry which is preliminary data.</text>
</comment>
<dbReference type="Gene3D" id="3.90.70.10">
    <property type="entry name" value="Cysteine proteinases"/>
    <property type="match status" value="1"/>
</dbReference>
<organism evidence="5 6">
    <name type="scientific">Xylanibacter brevis</name>
    <dbReference type="NCBI Taxonomy" id="83231"/>
    <lineage>
        <taxon>Bacteria</taxon>
        <taxon>Pseudomonadati</taxon>
        <taxon>Bacteroidota</taxon>
        <taxon>Bacteroidia</taxon>
        <taxon>Bacteroidales</taxon>
        <taxon>Prevotellaceae</taxon>
        <taxon>Xylanibacter</taxon>
    </lineage>
</organism>
<dbReference type="Pfam" id="PF03051">
    <property type="entry name" value="Peptidase_C1_2"/>
    <property type="match status" value="1"/>
</dbReference>
<sequence length="461" mass="51906">MATTAAMLLVINAEAQNAGGISPQMMQQFEKQHQANPASRALQNAVAVNSIDGLAVNKANAGAFDTYFSVETLSQSITNQKSSGRCWMFSGFNVLRGNFAKRTDSLTVSLSQNYLFFYDQLEKANLMLQGVIDHAKKPFEDQRVQFFFQSPINDGGTFCGVADLVEKYGLVPSSVQPESFSAENTAKMASIVKSKLREHGLKLRQMVADGKKTADVQKAKVTALSEIYNILALTLGEPVKEFDYAFKGKDGRAKTPVKHYTPKTFAEEVVGGPINGTFIMVMNDPRRPYYKTYEVEYDRHTYDGHNWKYLNLPMDEIEQLAVASLKDGRKLYSSYDVGKQLDRKRGYADTENFDYASLFGTSFTMDKAQRISTFDSGSTHAMTLTAVDLDANGKATKWKVENSWGGDWGQKGCLIMTDRWFREYMFRLVVNKKYVSEKLLKDYNQKPIMVMPEDPLFQQDN</sequence>
<dbReference type="CDD" id="cd00585">
    <property type="entry name" value="Peptidase_C1B"/>
    <property type="match status" value="1"/>
</dbReference>
<gene>
    <name evidence="5" type="ORF">I6E12_00585</name>
</gene>
<keyword evidence="3 4" id="KW-0788">Thiol protease</keyword>
<evidence type="ECO:0000256" key="3">
    <source>
        <dbReference type="ARBA" id="ARBA00022807"/>
    </source>
</evidence>
<dbReference type="PROSITE" id="PS00139">
    <property type="entry name" value="THIOL_PROTEASE_CYS"/>
    <property type="match status" value="1"/>
</dbReference>
<accession>A0ABS9CBW7</accession>
<dbReference type="InterPro" id="IPR000169">
    <property type="entry name" value="Pept_cys_AS"/>
</dbReference>
<keyword evidence="1 4" id="KW-0645">Protease</keyword>
<dbReference type="InterPro" id="IPR004134">
    <property type="entry name" value="Peptidase_C1B"/>
</dbReference>
<dbReference type="Proteomes" id="UP001200470">
    <property type="component" value="Unassembled WGS sequence"/>
</dbReference>
<dbReference type="InterPro" id="IPR038765">
    <property type="entry name" value="Papain-like_cys_pep_sf"/>
</dbReference>
<protein>
    <recommendedName>
        <fullName evidence="4">Aminopeptidase</fullName>
    </recommendedName>
</protein>
<dbReference type="EMBL" id="JADYTN010000001">
    <property type="protein sequence ID" value="MCF2562613.1"/>
    <property type="molecule type" value="Genomic_DNA"/>
</dbReference>
<dbReference type="PANTHER" id="PTHR10363:SF2">
    <property type="entry name" value="BLEOMYCIN HYDROLASE"/>
    <property type="match status" value="1"/>
</dbReference>
<evidence type="ECO:0000256" key="1">
    <source>
        <dbReference type="ARBA" id="ARBA00022670"/>
    </source>
</evidence>
<keyword evidence="6" id="KW-1185">Reference proteome</keyword>
<dbReference type="RefSeq" id="WP_301637291.1">
    <property type="nucleotide sequence ID" value="NZ_JADYTN010000001.1"/>
</dbReference>
<evidence type="ECO:0000256" key="2">
    <source>
        <dbReference type="ARBA" id="ARBA00022801"/>
    </source>
</evidence>
<keyword evidence="2 4" id="KW-0378">Hydrolase</keyword>
<proteinExistence type="inferred from homology"/>
<dbReference type="SUPFAM" id="SSF54001">
    <property type="entry name" value="Cysteine proteinases"/>
    <property type="match status" value="1"/>
</dbReference>
<dbReference type="PANTHER" id="PTHR10363">
    <property type="entry name" value="BLEOMYCIN HYDROLASE"/>
    <property type="match status" value="1"/>
</dbReference>
<evidence type="ECO:0000256" key="4">
    <source>
        <dbReference type="PIRNR" id="PIRNR005700"/>
    </source>
</evidence>
<name>A0ABS9CBW7_9BACT</name>
<evidence type="ECO:0000313" key="6">
    <source>
        <dbReference type="Proteomes" id="UP001200470"/>
    </source>
</evidence>
<dbReference type="PIRSF" id="PIRSF005700">
    <property type="entry name" value="PepC"/>
    <property type="match status" value="1"/>
</dbReference>
<comment type="similarity">
    <text evidence="4">Belongs to the peptidase C1 family.</text>
</comment>
<keyword evidence="4" id="KW-0031">Aminopeptidase</keyword>